<protein>
    <submittedName>
        <fullName evidence="2">Uncharacterized protein</fullName>
    </submittedName>
</protein>
<feature type="transmembrane region" description="Helical" evidence="1">
    <location>
        <begin position="313"/>
        <end position="331"/>
    </location>
</feature>
<dbReference type="EMBL" id="NEDP02004198">
    <property type="protein sequence ID" value="OWF46313.1"/>
    <property type="molecule type" value="Genomic_DNA"/>
</dbReference>
<evidence type="ECO:0000313" key="2">
    <source>
        <dbReference type="EMBL" id="OWF46313.1"/>
    </source>
</evidence>
<keyword evidence="3" id="KW-1185">Reference proteome</keyword>
<keyword evidence="1" id="KW-1133">Transmembrane helix</keyword>
<keyword evidence="1" id="KW-0472">Membrane</keyword>
<gene>
    <name evidence="2" type="ORF">KP79_PYT08484</name>
</gene>
<sequence>MAACSKPSRAVKELKAVLAEQKRNEIMTLKIISCDCVGGKPFSAASVVTQEMLSTFQDFPTEKSCTLSFEDVWDVRKLRALVEMNSDKDEKEDQDKDFPKKKRKLNRPNEEIEAFGNLEKYVFDLDYHINCMKKVLKSSKDSRRMSGTEVVKVLNVHLFNPLSGGKCLIDTHITKEDSCVCSCGCGIQMEKGPTGIGVESCWHGFVDMIVRGNQPVQVLQSTDPQEEVKMAVEVNKDEHLFDFISSQSSGYSQVIAETITNSFAQVNKHPSLSGLPIPAFGCTPGQILVFAYDSHNDMLLKKMVDMKLFHEDVSAATIVMLWLYINFTSFMKRDITDTVRKPYLSEFKAEFCSSRSVVSCYKKAACGIVGFHHASNWPKLNFYSSANMTYIQE</sequence>
<organism evidence="2 3">
    <name type="scientific">Mizuhopecten yessoensis</name>
    <name type="common">Japanese scallop</name>
    <name type="synonym">Patinopecten yessoensis</name>
    <dbReference type="NCBI Taxonomy" id="6573"/>
    <lineage>
        <taxon>Eukaryota</taxon>
        <taxon>Metazoa</taxon>
        <taxon>Spiralia</taxon>
        <taxon>Lophotrochozoa</taxon>
        <taxon>Mollusca</taxon>
        <taxon>Bivalvia</taxon>
        <taxon>Autobranchia</taxon>
        <taxon>Pteriomorphia</taxon>
        <taxon>Pectinida</taxon>
        <taxon>Pectinoidea</taxon>
        <taxon>Pectinidae</taxon>
        <taxon>Mizuhopecten</taxon>
    </lineage>
</organism>
<accession>A0A210QC50</accession>
<dbReference type="OrthoDB" id="10354744at2759"/>
<reference evidence="2 3" key="1">
    <citation type="journal article" date="2017" name="Nat. Ecol. Evol.">
        <title>Scallop genome provides insights into evolution of bilaterian karyotype and development.</title>
        <authorList>
            <person name="Wang S."/>
            <person name="Zhang J."/>
            <person name="Jiao W."/>
            <person name="Li J."/>
            <person name="Xun X."/>
            <person name="Sun Y."/>
            <person name="Guo X."/>
            <person name="Huan P."/>
            <person name="Dong B."/>
            <person name="Zhang L."/>
            <person name="Hu X."/>
            <person name="Sun X."/>
            <person name="Wang J."/>
            <person name="Zhao C."/>
            <person name="Wang Y."/>
            <person name="Wang D."/>
            <person name="Huang X."/>
            <person name="Wang R."/>
            <person name="Lv J."/>
            <person name="Li Y."/>
            <person name="Zhang Z."/>
            <person name="Liu B."/>
            <person name="Lu W."/>
            <person name="Hui Y."/>
            <person name="Liang J."/>
            <person name="Zhou Z."/>
            <person name="Hou R."/>
            <person name="Li X."/>
            <person name="Liu Y."/>
            <person name="Li H."/>
            <person name="Ning X."/>
            <person name="Lin Y."/>
            <person name="Zhao L."/>
            <person name="Xing Q."/>
            <person name="Dou J."/>
            <person name="Li Y."/>
            <person name="Mao J."/>
            <person name="Guo H."/>
            <person name="Dou H."/>
            <person name="Li T."/>
            <person name="Mu C."/>
            <person name="Jiang W."/>
            <person name="Fu Q."/>
            <person name="Fu X."/>
            <person name="Miao Y."/>
            <person name="Liu J."/>
            <person name="Yu Q."/>
            <person name="Li R."/>
            <person name="Liao H."/>
            <person name="Li X."/>
            <person name="Kong Y."/>
            <person name="Jiang Z."/>
            <person name="Chourrout D."/>
            <person name="Li R."/>
            <person name="Bao Z."/>
        </authorList>
    </citation>
    <scope>NUCLEOTIDE SEQUENCE [LARGE SCALE GENOMIC DNA]</scope>
    <source>
        <strain evidence="2 3">PY_sf001</strain>
    </source>
</reference>
<comment type="caution">
    <text evidence="2">The sequence shown here is derived from an EMBL/GenBank/DDBJ whole genome shotgun (WGS) entry which is preliminary data.</text>
</comment>
<keyword evidence="1" id="KW-0812">Transmembrane</keyword>
<evidence type="ECO:0000256" key="1">
    <source>
        <dbReference type="SAM" id="Phobius"/>
    </source>
</evidence>
<name>A0A210QC50_MIZYE</name>
<dbReference type="AlphaFoldDB" id="A0A210QC50"/>
<evidence type="ECO:0000313" key="3">
    <source>
        <dbReference type="Proteomes" id="UP000242188"/>
    </source>
</evidence>
<dbReference type="Proteomes" id="UP000242188">
    <property type="component" value="Unassembled WGS sequence"/>
</dbReference>
<proteinExistence type="predicted"/>